<evidence type="ECO:0000256" key="1">
    <source>
        <dbReference type="ARBA" id="ARBA00004651"/>
    </source>
</evidence>
<feature type="transmembrane region" description="Helical" evidence="8">
    <location>
        <begin position="20"/>
        <end position="39"/>
    </location>
</feature>
<feature type="transmembrane region" description="Helical" evidence="8">
    <location>
        <begin position="106"/>
        <end position="127"/>
    </location>
</feature>
<protein>
    <submittedName>
        <fullName evidence="9">Exosortase B</fullName>
    </submittedName>
</protein>
<keyword evidence="2" id="KW-1003">Cell membrane</keyword>
<name>A0A840BM92_9RHOO</name>
<feature type="transmembrane region" description="Helical" evidence="8">
    <location>
        <begin position="134"/>
        <end position="151"/>
    </location>
</feature>
<evidence type="ECO:0000313" key="10">
    <source>
        <dbReference type="Proteomes" id="UP000561045"/>
    </source>
</evidence>
<accession>A0A840BM92</accession>
<keyword evidence="6 8" id="KW-1133">Transmembrane helix</keyword>
<dbReference type="Pfam" id="PF09721">
    <property type="entry name" value="Exosortase_EpsH"/>
    <property type="match status" value="1"/>
</dbReference>
<dbReference type="RefSeq" id="WP_183634898.1">
    <property type="nucleotide sequence ID" value="NZ_BAABLE010000011.1"/>
</dbReference>
<keyword evidence="3" id="KW-0645">Protease</keyword>
<evidence type="ECO:0000256" key="4">
    <source>
        <dbReference type="ARBA" id="ARBA00022692"/>
    </source>
</evidence>
<feature type="transmembrane region" description="Helical" evidence="8">
    <location>
        <begin position="267"/>
        <end position="287"/>
    </location>
</feature>
<keyword evidence="4 8" id="KW-0812">Transmembrane</keyword>
<evidence type="ECO:0000256" key="8">
    <source>
        <dbReference type="SAM" id="Phobius"/>
    </source>
</evidence>
<dbReference type="InterPro" id="IPR013426">
    <property type="entry name" value="EpsH-like"/>
</dbReference>
<evidence type="ECO:0000256" key="6">
    <source>
        <dbReference type="ARBA" id="ARBA00022989"/>
    </source>
</evidence>
<evidence type="ECO:0000256" key="3">
    <source>
        <dbReference type="ARBA" id="ARBA00022670"/>
    </source>
</evidence>
<gene>
    <name evidence="9" type="ORF">GGR36_000915</name>
</gene>
<reference evidence="9 10" key="1">
    <citation type="submission" date="2020-08" db="EMBL/GenBank/DDBJ databases">
        <title>Genomic Encyclopedia of Type Strains, Phase IV (KMG-IV): sequencing the most valuable type-strain genomes for metagenomic binning, comparative biology and taxonomic classification.</title>
        <authorList>
            <person name="Goeker M."/>
        </authorList>
    </citation>
    <scope>NUCLEOTIDE SEQUENCE [LARGE SCALE GENOMIC DNA]</scope>
    <source>
        <strain evidence="9 10">DSM 106739</strain>
    </source>
</reference>
<sequence>MSATTPTTPQAVQPSRNTTIAAWAVLLVGLGVLYVPTFSDLLNGLWSTDQNAHGPIVLGVSMWFLWFKSRQLAADPSIQFDPAPYSGGIAIVVALAMYIVGRSQAVYLLEVGSLIPLLAGGVAVFFGTNVLRRIWFAFFFMFFMIPLPGSITDTLTQPMKIAVSWGAEHVLYWLDYPIARNGVVLSIGPYQLLVADACAGLNSLFTLEALGLLYLNVTRHETAFRNILLATLIVPISFTANLIRVVTLSLITFHMGDEAGQGFLHKFSGMVLFISALALIIVLDGLLRRASVLWYEHKGLRS</sequence>
<proteinExistence type="predicted"/>
<feature type="transmembrane region" description="Helical" evidence="8">
    <location>
        <begin position="227"/>
        <end position="255"/>
    </location>
</feature>
<dbReference type="NCBIfam" id="TIGR03113">
    <property type="entry name" value="exosort_XrtB"/>
    <property type="match status" value="1"/>
</dbReference>
<evidence type="ECO:0000256" key="5">
    <source>
        <dbReference type="ARBA" id="ARBA00022801"/>
    </source>
</evidence>
<dbReference type="Proteomes" id="UP000561045">
    <property type="component" value="Unassembled WGS sequence"/>
</dbReference>
<keyword evidence="10" id="KW-1185">Reference proteome</keyword>
<dbReference type="InterPro" id="IPR017544">
    <property type="entry name" value="Exosortase-2"/>
</dbReference>
<feature type="transmembrane region" description="Helical" evidence="8">
    <location>
        <begin position="190"/>
        <end position="215"/>
    </location>
</feature>
<evidence type="ECO:0000256" key="2">
    <source>
        <dbReference type="ARBA" id="ARBA00022475"/>
    </source>
</evidence>
<dbReference type="NCBIfam" id="TIGR04178">
    <property type="entry name" value="exo_archaeo"/>
    <property type="match status" value="1"/>
</dbReference>
<dbReference type="NCBIfam" id="TIGR02602">
    <property type="entry name" value="8TM_EpsH"/>
    <property type="match status" value="1"/>
</dbReference>
<dbReference type="GO" id="GO:0008233">
    <property type="term" value="F:peptidase activity"/>
    <property type="evidence" value="ECO:0007669"/>
    <property type="project" value="UniProtKB-KW"/>
</dbReference>
<comment type="subcellular location">
    <subcellularLocation>
        <location evidence="1">Cell membrane</location>
        <topology evidence="1">Multi-pass membrane protein</topology>
    </subcellularLocation>
</comment>
<dbReference type="AlphaFoldDB" id="A0A840BM92"/>
<evidence type="ECO:0000313" key="9">
    <source>
        <dbReference type="EMBL" id="MBB4011607.1"/>
    </source>
</evidence>
<feature type="transmembrane region" description="Helical" evidence="8">
    <location>
        <begin position="80"/>
        <end position="100"/>
    </location>
</feature>
<keyword evidence="5" id="KW-0378">Hydrolase</keyword>
<organism evidence="9 10">
    <name type="scientific">Niveibacterium umoris</name>
    <dbReference type="NCBI Taxonomy" id="1193620"/>
    <lineage>
        <taxon>Bacteria</taxon>
        <taxon>Pseudomonadati</taxon>
        <taxon>Pseudomonadota</taxon>
        <taxon>Betaproteobacteria</taxon>
        <taxon>Rhodocyclales</taxon>
        <taxon>Rhodocyclaceae</taxon>
        <taxon>Niveibacterium</taxon>
    </lineage>
</organism>
<dbReference type="EMBL" id="JACIET010000001">
    <property type="protein sequence ID" value="MBB4011607.1"/>
    <property type="molecule type" value="Genomic_DNA"/>
</dbReference>
<feature type="transmembrane region" description="Helical" evidence="8">
    <location>
        <begin position="51"/>
        <end position="68"/>
    </location>
</feature>
<dbReference type="GO" id="GO:0005886">
    <property type="term" value="C:plasma membrane"/>
    <property type="evidence" value="ECO:0007669"/>
    <property type="project" value="UniProtKB-SubCell"/>
</dbReference>
<dbReference type="InterPro" id="IPR019127">
    <property type="entry name" value="Exosortase"/>
</dbReference>
<keyword evidence="7 8" id="KW-0472">Membrane</keyword>
<comment type="caution">
    <text evidence="9">The sequence shown here is derived from an EMBL/GenBank/DDBJ whole genome shotgun (WGS) entry which is preliminary data.</text>
</comment>
<dbReference type="InterPro" id="IPR026392">
    <property type="entry name" value="Exo/Archaeosortase_dom"/>
</dbReference>
<evidence type="ECO:0000256" key="7">
    <source>
        <dbReference type="ARBA" id="ARBA00023136"/>
    </source>
</evidence>
<dbReference type="GO" id="GO:0006508">
    <property type="term" value="P:proteolysis"/>
    <property type="evidence" value="ECO:0007669"/>
    <property type="project" value="UniProtKB-KW"/>
</dbReference>